<dbReference type="GO" id="GO:0016289">
    <property type="term" value="F:acyl-CoA hydrolase activity"/>
    <property type="evidence" value="ECO:0007669"/>
    <property type="project" value="UniProtKB-ARBA"/>
</dbReference>
<dbReference type="HOGENOM" id="CLU_089876_11_2_0"/>
<gene>
    <name evidence="3" type="primary">paaI</name>
    <name evidence="3" type="synonym">paaD</name>
    <name evidence="3" type="ordered locus">GAU_1059</name>
</gene>
<accession>C1A791</accession>
<dbReference type="InterPro" id="IPR052723">
    <property type="entry name" value="Acyl-CoA_thioesterase_PaaI"/>
</dbReference>
<dbReference type="NCBIfam" id="TIGR00369">
    <property type="entry name" value="unchar_dom_1"/>
    <property type="match status" value="1"/>
</dbReference>
<dbReference type="CDD" id="cd03443">
    <property type="entry name" value="PaaI_thioesterase"/>
    <property type="match status" value="1"/>
</dbReference>
<organism evidence="3 4">
    <name type="scientific">Gemmatimonas aurantiaca (strain DSM 14586 / JCM 11422 / NBRC 100505 / T-27)</name>
    <dbReference type="NCBI Taxonomy" id="379066"/>
    <lineage>
        <taxon>Bacteria</taxon>
        <taxon>Pseudomonadati</taxon>
        <taxon>Gemmatimonadota</taxon>
        <taxon>Gemmatimonadia</taxon>
        <taxon>Gemmatimonadales</taxon>
        <taxon>Gemmatimonadaceae</taxon>
        <taxon>Gemmatimonas</taxon>
    </lineage>
</organism>
<dbReference type="InterPro" id="IPR003736">
    <property type="entry name" value="PAAI_dom"/>
</dbReference>
<evidence type="ECO:0000313" key="4">
    <source>
        <dbReference type="Proteomes" id="UP000002209"/>
    </source>
</evidence>
<dbReference type="Pfam" id="PF03061">
    <property type="entry name" value="4HBT"/>
    <property type="match status" value="1"/>
</dbReference>
<dbReference type="RefSeq" id="WP_012682548.1">
    <property type="nucleotide sequence ID" value="NC_012489.1"/>
</dbReference>
<sequence length="154" mass="16061">MSDATAPQSGSADAAAVVQHLMERDAFSQWMGVEVLEAAVGRSVLRMPVRADMVNGFGTLHGGVLFAFADSAFAFSTNAGGFLSVAVDCSISFPVAVRPGDVLTATAVEQSTTNRLAFCEVNVTNQDAVTVGYFRGTVYRTTRPHVVGQAIGAA</sequence>
<dbReference type="InterPro" id="IPR029069">
    <property type="entry name" value="HotDog_dom_sf"/>
</dbReference>
<dbReference type="eggNOG" id="COG2050">
    <property type="taxonomic scope" value="Bacteria"/>
</dbReference>
<keyword evidence="4" id="KW-1185">Reference proteome</keyword>
<keyword evidence="1" id="KW-0378">Hydrolase</keyword>
<feature type="domain" description="Thioesterase" evidence="2">
    <location>
        <begin position="57"/>
        <end position="128"/>
    </location>
</feature>
<evidence type="ECO:0000259" key="2">
    <source>
        <dbReference type="Pfam" id="PF03061"/>
    </source>
</evidence>
<dbReference type="Proteomes" id="UP000002209">
    <property type="component" value="Chromosome"/>
</dbReference>
<proteinExistence type="predicted"/>
<reference evidence="4" key="1">
    <citation type="submission" date="2006-03" db="EMBL/GenBank/DDBJ databases">
        <title>Complete genome sequence of Gemmatimonas aurantiaca T-27 that represents a novel phylum Gemmatimonadetes.</title>
        <authorList>
            <person name="Takasaki K."/>
            <person name="Ichikawa N."/>
            <person name="Miura H."/>
            <person name="Matsushita S."/>
            <person name="Watanabe Y."/>
            <person name="Oguchi A."/>
            <person name="Ankai A."/>
            <person name="Yashiro I."/>
            <person name="Takahashi M."/>
            <person name="Terui Y."/>
            <person name="Fukui S."/>
            <person name="Yokoyama H."/>
            <person name="Tanikawa S."/>
            <person name="Hanada S."/>
            <person name="Kamagata Y."/>
            <person name="Fujita N."/>
        </authorList>
    </citation>
    <scope>NUCLEOTIDE SEQUENCE [LARGE SCALE GENOMIC DNA]</scope>
    <source>
        <strain evidence="4">T-27 / DSM 14586 / JCM 11422 / NBRC 100505</strain>
    </source>
</reference>
<dbReference type="PANTHER" id="PTHR42856">
    <property type="entry name" value="ACYL-COENZYME A THIOESTERASE PAAI"/>
    <property type="match status" value="1"/>
</dbReference>
<evidence type="ECO:0000256" key="1">
    <source>
        <dbReference type="ARBA" id="ARBA00022801"/>
    </source>
</evidence>
<evidence type="ECO:0000313" key="3">
    <source>
        <dbReference type="EMBL" id="BAH38101.1"/>
    </source>
</evidence>
<dbReference type="KEGG" id="gau:GAU_1059"/>
<dbReference type="SUPFAM" id="SSF54637">
    <property type="entry name" value="Thioesterase/thiol ester dehydrase-isomerase"/>
    <property type="match status" value="1"/>
</dbReference>
<dbReference type="STRING" id="379066.GAU_1059"/>
<dbReference type="InterPro" id="IPR006683">
    <property type="entry name" value="Thioestr_dom"/>
</dbReference>
<dbReference type="AlphaFoldDB" id="C1A791"/>
<protein>
    <submittedName>
        <fullName evidence="3">Phenylacetic acid degradation protein</fullName>
    </submittedName>
</protein>
<dbReference type="Gene3D" id="3.10.129.10">
    <property type="entry name" value="Hotdog Thioesterase"/>
    <property type="match status" value="1"/>
</dbReference>
<dbReference type="PANTHER" id="PTHR42856:SF1">
    <property type="entry name" value="ACYL-COENZYME A THIOESTERASE PAAI"/>
    <property type="match status" value="1"/>
</dbReference>
<name>C1A791_GEMAT</name>
<dbReference type="EMBL" id="AP009153">
    <property type="protein sequence ID" value="BAH38101.1"/>
    <property type="molecule type" value="Genomic_DNA"/>
</dbReference>